<dbReference type="SMART" id="SM00229">
    <property type="entry name" value="RasGEFN"/>
    <property type="match status" value="1"/>
</dbReference>
<sequence>MQRDEHSDGISNRKNRRFKFSQRPRVSSADILLNALKPFESIEFQDDEYDNPAIILGKLLTTLSISSSEMQDLHKIQTLVFKVDGEWQTQPNSSEILAASVHQLIVCLLSPDSSVNFQKNFLLSSPSFVNPRFLLAAIYQRYFTDISLPGCNVKDNDEIKNIIRPRAVNVIKFWLKQCPYQFDKEMVKSLNIFLEALNHDKAMENLAKNVSTALNEFNGIKTNTTKTTIREPPPLNIPSTPPETWTLQQIEPHELARQITIFHSHIFHNITPLELLAALWGNSECGGCPNIIRLQEHFDLLSRFISHSIIFPATPKERANEFKRWFEVGQQFEAQLNFNGLFSVICGITHRSVVRMEQTMKIAYKSINKKELDALTDLCEIAQDFKNYRQRLQNTTDHCVPFIGCFQKDLVYIQESYPNKINDLINFKKCSESYKLIERIAMFQNQDYCFFINDTIQRLVENIPPCGDTLELITLSKEREPTQPHK</sequence>
<dbReference type="InterPro" id="IPR001895">
    <property type="entry name" value="RASGEF_cat_dom"/>
</dbReference>
<evidence type="ECO:0000313" key="5">
    <source>
        <dbReference type="EMBL" id="EAY18541.1"/>
    </source>
</evidence>
<evidence type="ECO:0000256" key="1">
    <source>
        <dbReference type="ARBA" id="ARBA00022658"/>
    </source>
</evidence>
<dbReference type="GO" id="GO:0005085">
    <property type="term" value="F:guanyl-nucleotide exchange factor activity"/>
    <property type="evidence" value="ECO:0007669"/>
    <property type="project" value="UniProtKB-KW"/>
</dbReference>
<dbReference type="KEGG" id="tva:5464049"/>
<dbReference type="InterPro" id="IPR023578">
    <property type="entry name" value="Ras_GEF_dom_sf"/>
</dbReference>
<evidence type="ECO:0000313" key="6">
    <source>
        <dbReference type="Proteomes" id="UP000001542"/>
    </source>
</evidence>
<feature type="domain" description="N-terminal Ras-GEF" evidence="4">
    <location>
        <begin position="92"/>
        <end position="218"/>
    </location>
</feature>
<accession>A2DMC1</accession>
<dbReference type="PROSITE" id="PS50009">
    <property type="entry name" value="RASGEF_CAT"/>
    <property type="match status" value="1"/>
</dbReference>
<protein>
    <submittedName>
        <fullName evidence="5">RasGEF domain containing protein</fullName>
    </submittedName>
</protein>
<dbReference type="CDD" id="cd06224">
    <property type="entry name" value="REM"/>
    <property type="match status" value="1"/>
</dbReference>
<dbReference type="SUPFAM" id="SSF48366">
    <property type="entry name" value="Ras GEF"/>
    <property type="match status" value="1"/>
</dbReference>
<dbReference type="InterPro" id="IPR000651">
    <property type="entry name" value="Ras-like_Gua-exchang_fac_N"/>
</dbReference>
<evidence type="ECO:0000259" key="4">
    <source>
        <dbReference type="PROSITE" id="PS50212"/>
    </source>
</evidence>
<dbReference type="AlphaFoldDB" id="A2DMC1"/>
<feature type="domain" description="Ras-GEF" evidence="3">
    <location>
        <begin position="251"/>
        <end position="482"/>
    </location>
</feature>
<dbReference type="InterPro" id="IPR036964">
    <property type="entry name" value="RASGEF_cat_dom_sf"/>
</dbReference>
<organism evidence="5 6">
    <name type="scientific">Trichomonas vaginalis (strain ATCC PRA-98 / G3)</name>
    <dbReference type="NCBI Taxonomy" id="412133"/>
    <lineage>
        <taxon>Eukaryota</taxon>
        <taxon>Metamonada</taxon>
        <taxon>Parabasalia</taxon>
        <taxon>Trichomonadida</taxon>
        <taxon>Trichomonadidae</taxon>
        <taxon>Trichomonas</taxon>
    </lineage>
</organism>
<dbReference type="GO" id="GO:0007264">
    <property type="term" value="P:small GTPase-mediated signal transduction"/>
    <property type="evidence" value="ECO:0007669"/>
    <property type="project" value="InterPro"/>
</dbReference>
<gene>
    <name evidence="5" type="ORF">TVAG_083970</name>
</gene>
<dbReference type="OMA" id="PAMTPEG"/>
<dbReference type="Pfam" id="PF00617">
    <property type="entry name" value="RasGEF"/>
    <property type="match status" value="1"/>
</dbReference>
<dbReference type="Proteomes" id="UP000001542">
    <property type="component" value="Unassembled WGS sequence"/>
</dbReference>
<dbReference type="VEuPathDB" id="TrichDB:TVAG_083970"/>
<dbReference type="SMART" id="SM00147">
    <property type="entry name" value="RasGEF"/>
    <property type="match status" value="1"/>
</dbReference>
<reference evidence="5" key="1">
    <citation type="submission" date="2006-10" db="EMBL/GenBank/DDBJ databases">
        <authorList>
            <person name="Amadeo P."/>
            <person name="Zhao Q."/>
            <person name="Wortman J."/>
            <person name="Fraser-Liggett C."/>
            <person name="Carlton J."/>
        </authorList>
    </citation>
    <scope>NUCLEOTIDE SEQUENCE</scope>
    <source>
        <strain evidence="5">G3</strain>
    </source>
</reference>
<dbReference type="PROSITE" id="PS50212">
    <property type="entry name" value="RASGEF_NTER"/>
    <property type="match status" value="1"/>
</dbReference>
<evidence type="ECO:0000256" key="2">
    <source>
        <dbReference type="PROSITE-ProRule" id="PRU00168"/>
    </source>
</evidence>
<dbReference type="PANTHER" id="PTHR23113">
    <property type="entry name" value="GUANINE NUCLEOTIDE EXCHANGE FACTOR"/>
    <property type="match status" value="1"/>
</dbReference>
<dbReference type="InParanoid" id="A2DMC1"/>
<dbReference type="VEuPathDB" id="TrichDB:TVAGG3_0983240"/>
<dbReference type="PANTHER" id="PTHR23113:SF365">
    <property type="entry name" value="RAS-GEF DOMAIN-CONTAINING PROTEIN"/>
    <property type="match status" value="1"/>
</dbReference>
<dbReference type="Gene3D" id="1.20.870.10">
    <property type="entry name" value="Son of sevenless (SoS) protein Chain: S domain 1"/>
    <property type="match status" value="1"/>
</dbReference>
<dbReference type="RefSeq" id="XP_001579527.1">
    <property type="nucleotide sequence ID" value="XM_001579477.1"/>
</dbReference>
<dbReference type="Gene3D" id="1.10.840.10">
    <property type="entry name" value="Ras guanine-nucleotide exchange factors catalytic domain"/>
    <property type="match status" value="1"/>
</dbReference>
<dbReference type="STRING" id="5722.A2DMC1"/>
<dbReference type="Pfam" id="PF00618">
    <property type="entry name" value="RasGEF_N"/>
    <property type="match status" value="1"/>
</dbReference>
<dbReference type="OrthoDB" id="546434at2759"/>
<name>A2DMC1_TRIV3</name>
<dbReference type="SMR" id="A2DMC1"/>
<proteinExistence type="predicted"/>
<evidence type="ECO:0000259" key="3">
    <source>
        <dbReference type="PROSITE" id="PS50009"/>
    </source>
</evidence>
<keyword evidence="1 2" id="KW-0344">Guanine-nucleotide releasing factor</keyword>
<dbReference type="eggNOG" id="KOG3417">
    <property type="taxonomic scope" value="Eukaryota"/>
</dbReference>
<reference evidence="5" key="2">
    <citation type="journal article" date="2007" name="Science">
        <title>Draft genome sequence of the sexually transmitted pathogen Trichomonas vaginalis.</title>
        <authorList>
            <person name="Carlton J.M."/>
            <person name="Hirt R.P."/>
            <person name="Silva J.C."/>
            <person name="Delcher A.L."/>
            <person name="Schatz M."/>
            <person name="Zhao Q."/>
            <person name="Wortman J.R."/>
            <person name="Bidwell S.L."/>
            <person name="Alsmark U.C.M."/>
            <person name="Besteiro S."/>
            <person name="Sicheritz-Ponten T."/>
            <person name="Noel C.J."/>
            <person name="Dacks J.B."/>
            <person name="Foster P.G."/>
            <person name="Simillion C."/>
            <person name="Van de Peer Y."/>
            <person name="Miranda-Saavedra D."/>
            <person name="Barton G.J."/>
            <person name="Westrop G.D."/>
            <person name="Mueller S."/>
            <person name="Dessi D."/>
            <person name="Fiori P.L."/>
            <person name="Ren Q."/>
            <person name="Paulsen I."/>
            <person name="Zhang H."/>
            <person name="Bastida-Corcuera F.D."/>
            <person name="Simoes-Barbosa A."/>
            <person name="Brown M.T."/>
            <person name="Hayes R.D."/>
            <person name="Mukherjee M."/>
            <person name="Okumura C.Y."/>
            <person name="Schneider R."/>
            <person name="Smith A.J."/>
            <person name="Vanacova S."/>
            <person name="Villalvazo M."/>
            <person name="Haas B.J."/>
            <person name="Pertea M."/>
            <person name="Feldblyum T.V."/>
            <person name="Utterback T.R."/>
            <person name="Shu C.L."/>
            <person name="Osoegawa K."/>
            <person name="de Jong P.J."/>
            <person name="Hrdy I."/>
            <person name="Horvathova L."/>
            <person name="Zubacova Z."/>
            <person name="Dolezal P."/>
            <person name="Malik S.B."/>
            <person name="Logsdon J.M. Jr."/>
            <person name="Henze K."/>
            <person name="Gupta A."/>
            <person name="Wang C.C."/>
            <person name="Dunne R.L."/>
            <person name="Upcroft J.A."/>
            <person name="Upcroft P."/>
            <person name="White O."/>
            <person name="Salzberg S.L."/>
            <person name="Tang P."/>
            <person name="Chiu C.-H."/>
            <person name="Lee Y.-S."/>
            <person name="Embley T.M."/>
            <person name="Coombs G.H."/>
            <person name="Mottram J.C."/>
            <person name="Tachezy J."/>
            <person name="Fraser-Liggett C.M."/>
            <person name="Johnson P.J."/>
        </authorList>
    </citation>
    <scope>NUCLEOTIDE SEQUENCE [LARGE SCALE GENOMIC DNA]</scope>
    <source>
        <strain evidence="5">G3</strain>
    </source>
</reference>
<dbReference type="InterPro" id="IPR008937">
    <property type="entry name" value="Ras-like_GEF"/>
</dbReference>
<dbReference type="EMBL" id="DS113218">
    <property type="protein sequence ID" value="EAY18541.1"/>
    <property type="molecule type" value="Genomic_DNA"/>
</dbReference>
<keyword evidence="6" id="KW-1185">Reference proteome</keyword>